<proteinExistence type="inferred from homology"/>
<keyword evidence="4 8" id="KW-0812">Transmembrane</keyword>
<comment type="similarity">
    <text evidence="2 7">Belongs to the sodium:solute symporter (SSF) (TC 2.A.21) family.</text>
</comment>
<feature type="transmembrane region" description="Helical" evidence="8">
    <location>
        <begin position="155"/>
        <end position="173"/>
    </location>
</feature>
<evidence type="ECO:0000256" key="7">
    <source>
        <dbReference type="RuleBase" id="RU362091"/>
    </source>
</evidence>
<feature type="transmembrane region" description="Helical" evidence="8">
    <location>
        <begin position="299"/>
        <end position="332"/>
    </location>
</feature>
<evidence type="ECO:0000256" key="8">
    <source>
        <dbReference type="SAM" id="Phobius"/>
    </source>
</evidence>
<feature type="transmembrane region" description="Helical" evidence="8">
    <location>
        <begin position="185"/>
        <end position="204"/>
    </location>
</feature>
<dbReference type="Pfam" id="PF00474">
    <property type="entry name" value="SSF"/>
    <property type="match status" value="1"/>
</dbReference>
<comment type="caution">
    <text evidence="9">The sequence shown here is derived from an EMBL/GenBank/DDBJ whole genome shotgun (WGS) entry which is preliminary data.</text>
</comment>
<gene>
    <name evidence="9" type="ORF">J2792_001629</name>
</gene>
<keyword evidence="6 8" id="KW-0472">Membrane</keyword>
<feature type="transmembrane region" description="Helical" evidence="8">
    <location>
        <begin position="352"/>
        <end position="371"/>
    </location>
</feature>
<feature type="transmembrane region" description="Helical" evidence="8">
    <location>
        <begin position="63"/>
        <end position="85"/>
    </location>
</feature>
<evidence type="ECO:0000313" key="10">
    <source>
        <dbReference type="Proteomes" id="UP001184150"/>
    </source>
</evidence>
<evidence type="ECO:0000313" key="9">
    <source>
        <dbReference type="EMBL" id="MDR6510763.1"/>
    </source>
</evidence>
<feature type="transmembrane region" description="Helical" evidence="8">
    <location>
        <begin position="401"/>
        <end position="419"/>
    </location>
</feature>
<dbReference type="EMBL" id="JAVDRD010000003">
    <property type="protein sequence ID" value="MDR6510763.1"/>
    <property type="molecule type" value="Genomic_DNA"/>
</dbReference>
<sequence length="461" mass="47774">MIAAFVAVMALSLLIALWARRGAGQGPRAFFVAGGQLGAILFFFLSVGETYSIATMLGFPGGVYAGGEGFVVWFFGYILLAAPVLAVLGPWIWRAGNLYGAVTIPDFFAAHFNSRLLERVIALGAIALLVPIGTMQFAGIRLVLGAMAPGLPMPLLLAGAGLVVMAYVALAGLRAAAFVAVLKDALMLGAILLVGALALLHWPIATTPVATATVAAQVPVTLPFALSTIAVQALGFAMIPQNWAFLFAARGPQAIVRAQAAAPLYMVMFPLLMAVAVFARRMDLPVAKPDFVFLAAAQHLLPGWALGVVMAAVVLAGMVILSSVCLAIAPLLTRNVLPGLDGRAQQRWAQGVTALFIALSAAGAMAQVPLLAMLNTVFYFGIVQTLPGFLAALWTGRVRAGGVLAGMGVAALAIVGMRLTGVSAGGINPGLIGLILNSVVLALLTLMFPRRDGHSVMAMLR</sequence>
<dbReference type="PANTHER" id="PTHR48086">
    <property type="entry name" value="SODIUM/PROLINE SYMPORTER-RELATED"/>
    <property type="match status" value="1"/>
</dbReference>
<accession>A0ABU1MKU2</accession>
<evidence type="ECO:0000256" key="3">
    <source>
        <dbReference type="ARBA" id="ARBA00022448"/>
    </source>
</evidence>
<dbReference type="RefSeq" id="WP_309804856.1">
    <property type="nucleotide sequence ID" value="NZ_JAVDRD010000003.1"/>
</dbReference>
<feature type="transmembrane region" description="Helical" evidence="8">
    <location>
        <begin position="377"/>
        <end position="394"/>
    </location>
</feature>
<evidence type="ECO:0000256" key="5">
    <source>
        <dbReference type="ARBA" id="ARBA00022989"/>
    </source>
</evidence>
<dbReference type="InterPro" id="IPR001734">
    <property type="entry name" value="Na/solute_symporter"/>
</dbReference>
<feature type="transmembrane region" description="Helical" evidence="8">
    <location>
        <begin position="120"/>
        <end position="143"/>
    </location>
</feature>
<organism evidence="9 10">
    <name type="scientific">Novosphingobium capsulatum</name>
    <dbReference type="NCBI Taxonomy" id="13688"/>
    <lineage>
        <taxon>Bacteria</taxon>
        <taxon>Pseudomonadati</taxon>
        <taxon>Pseudomonadota</taxon>
        <taxon>Alphaproteobacteria</taxon>
        <taxon>Sphingomonadales</taxon>
        <taxon>Sphingomonadaceae</taxon>
        <taxon>Novosphingobium</taxon>
    </lineage>
</organism>
<dbReference type="InterPro" id="IPR038377">
    <property type="entry name" value="Na/Glc_symporter_sf"/>
</dbReference>
<dbReference type="InterPro" id="IPR050277">
    <property type="entry name" value="Sodium:Solute_Symporter"/>
</dbReference>
<dbReference type="Proteomes" id="UP001184150">
    <property type="component" value="Unassembled WGS sequence"/>
</dbReference>
<evidence type="ECO:0000256" key="2">
    <source>
        <dbReference type="ARBA" id="ARBA00006434"/>
    </source>
</evidence>
<dbReference type="PROSITE" id="PS50283">
    <property type="entry name" value="NA_SOLUT_SYMP_3"/>
    <property type="match status" value="1"/>
</dbReference>
<keyword evidence="10" id="KW-1185">Reference proteome</keyword>
<keyword evidence="5 8" id="KW-1133">Transmembrane helix</keyword>
<comment type="subcellular location">
    <subcellularLocation>
        <location evidence="1">Membrane</location>
        <topology evidence="1">Multi-pass membrane protein</topology>
    </subcellularLocation>
</comment>
<evidence type="ECO:0000256" key="4">
    <source>
        <dbReference type="ARBA" id="ARBA00022692"/>
    </source>
</evidence>
<protein>
    <submittedName>
        <fullName evidence="9">SSS family solute:Na+ symporter</fullName>
    </submittedName>
</protein>
<reference evidence="9 10" key="1">
    <citation type="submission" date="2023-07" db="EMBL/GenBank/DDBJ databases">
        <title>Sorghum-associated microbial communities from plants grown in Nebraska, USA.</title>
        <authorList>
            <person name="Schachtman D."/>
        </authorList>
    </citation>
    <scope>NUCLEOTIDE SEQUENCE [LARGE SCALE GENOMIC DNA]</scope>
    <source>
        <strain evidence="9 10">DS1027</strain>
    </source>
</reference>
<feature type="transmembrane region" description="Helical" evidence="8">
    <location>
        <begin position="224"/>
        <end position="248"/>
    </location>
</feature>
<evidence type="ECO:0000256" key="6">
    <source>
        <dbReference type="ARBA" id="ARBA00023136"/>
    </source>
</evidence>
<feature type="transmembrane region" description="Helical" evidence="8">
    <location>
        <begin position="29"/>
        <end position="51"/>
    </location>
</feature>
<evidence type="ECO:0000256" key="1">
    <source>
        <dbReference type="ARBA" id="ARBA00004141"/>
    </source>
</evidence>
<feature type="transmembrane region" description="Helical" evidence="8">
    <location>
        <begin position="260"/>
        <end position="279"/>
    </location>
</feature>
<feature type="transmembrane region" description="Helical" evidence="8">
    <location>
        <begin position="431"/>
        <end position="449"/>
    </location>
</feature>
<name>A0ABU1MKU2_9SPHN</name>
<dbReference type="Gene3D" id="1.20.1730.10">
    <property type="entry name" value="Sodium/glucose cotransporter"/>
    <property type="match status" value="1"/>
</dbReference>
<keyword evidence="3" id="KW-0813">Transport</keyword>